<gene>
    <name evidence="3" type="ORF">ACFPJ5_18140</name>
</gene>
<dbReference type="Pfam" id="PF25213">
    <property type="entry name" value="HVO_A0261_N"/>
    <property type="match status" value="1"/>
</dbReference>
<organism evidence="3 4">
    <name type="scientific">Salinirubrum litoreum</name>
    <dbReference type="NCBI Taxonomy" id="1126234"/>
    <lineage>
        <taxon>Archaea</taxon>
        <taxon>Methanobacteriati</taxon>
        <taxon>Methanobacteriota</taxon>
        <taxon>Stenosarchaea group</taxon>
        <taxon>Halobacteria</taxon>
        <taxon>Halobacteriales</taxon>
        <taxon>Haloferacaceae</taxon>
        <taxon>Salinirubrum</taxon>
    </lineage>
</organism>
<dbReference type="InterPro" id="IPR057527">
    <property type="entry name" value="HVO_A0261-like_N"/>
</dbReference>
<dbReference type="InterPro" id="IPR013561">
    <property type="entry name" value="FilR1_middle_dom"/>
</dbReference>
<protein>
    <submittedName>
        <fullName evidence="3">Helix-turn-helix transcriptional regulator</fullName>
    </submittedName>
</protein>
<name>A0ABD5RFW2_9EURY</name>
<dbReference type="Gene3D" id="1.10.10.10">
    <property type="entry name" value="Winged helix-like DNA-binding domain superfamily/Winged helix DNA-binding domain"/>
    <property type="match status" value="1"/>
</dbReference>
<proteinExistence type="predicted"/>
<accession>A0ABD5RFW2</accession>
<keyword evidence="4" id="KW-1185">Reference proteome</keyword>
<dbReference type="SUPFAM" id="SSF46785">
    <property type="entry name" value="Winged helix' DNA-binding domain"/>
    <property type="match status" value="1"/>
</dbReference>
<evidence type="ECO:0000313" key="4">
    <source>
        <dbReference type="Proteomes" id="UP001596201"/>
    </source>
</evidence>
<dbReference type="Pfam" id="PF08350">
    <property type="entry name" value="FilR1_middle"/>
    <property type="match status" value="1"/>
</dbReference>
<dbReference type="Proteomes" id="UP001596201">
    <property type="component" value="Unassembled WGS sequence"/>
</dbReference>
<evidence type="ECO:0000313" key="3">
    <source>
        <dbReference type="EMBL" id="MFC5368849.1"/>
    </source>
</evidence>
<dbReference type="InterPro" id="IPR036388">
    <property type="entry name" value="WH-like_DNA-bd_sf"/>
</dbReference>
<evidence type="ECO:0000259" key="2">
    <source>
        <dbReference type="Pfam" id="PF25213"/>
    </source>
</evidence>
<feature type="domain" description="HVO-A0261-like N-terminal" evidence="2">
    <location>
        <begin position="6"/>
        <end position="87"/>
    </location>
</feature>
<sequence>MESALEEIEFLALSPNRVETLRLLAESAHTRRELVEATGASQPTLGRILSDFEERSWVERDGSDYRATVTGRLVSRGFDDLLDVLAADTDLRPVVEWLPGDAITFDLRHLTDATITTPSRVRPNAPVQRAVDLLSDAERVRVVSYALNEQSLDVIADRTAAGEQTFEGVVSAAAVDALADDSQLRGRLRDLLGAQGAEMRVVDDPIPVAATVADDVVHLFLRDDAGILRASLDVASPAVRTWADDLFDRYWADADPLTVDQV</sequence>
<dbReference type="InterPro" id="IPR011991">
    <property type="entry name" value="ArsR-like_HTH"/>
</dbReference>
<reference evidence="3 4" key="1">
    <citation type="journal article" date="2019" name="Int. J. Syst. Evol. Microbiol.">
        <title>The Global Catalogue of Microorganisms (GCM) 10K type strain sequencing project: providing services to taxonomists for standard genome sequencing and annotation.</title>
        <authorList>
            <consortium name="The Broad Institute Genomics Platform"/>
            <consortium name="The Broad Institute Genome Sequencing Center for Infectious Disease"/>
            <person name="Wu L."/>
            <person name="Ma J."/>
        </authorList>
    </citation>
    <scope>NUCLEOTIDE SEQUENCE [LARGE SCALE GENOMIC DNA]</scope>
    <source>
        <strain evidence="3 4">CGMCC 1.12237</strain>
    </source>
</reference>
<evidence type="ECO:0000259" key="1">
    <source>
        <dbReference type="Pfam" id="PF08350"/>
    </source>
</evidence>
<dbReference type="AlphaFoldDB" id="A0ABD5RFW2"/>
<dbReference type="RefSeq" id="WP_227231416.1">
    <property type="nucleotide sequence ID" value="NZ_JAJCVJ010000003.1"/>
</dbReference>
<comment type="caution">
    <text evidence="3">The sequence shown here is derived from an EMBL/GenBank/DDBJ whole genome shotgun (WGS) entry which is preliminary data.</text>
</comment>
<dbReference type="CDD" id="cd00090">
    <property type="entry name" value="HTH_ARSR"/>
    <property type="match status" value="1"/>
</dbReference>
<dbReference type="InterPro" id="IPR036390">
    <property type="entry name" value="WH_DNA-bd_sf"/>
</dbReference>
<dbReference type="EMBL" id="JBHSKX010000004">
    <property type="protein sequence ID" value="MFC5368849.1"/>
    <property type="molecule type" value="Genomic_DNA"/>
</dbReference>
<feature type="domain" description="Methanogenesis regulatory protein FilR1 middle" evidence="1">
    <location>
        <begin position="123"/>
        <end position="253"/>
    </location>
</feature>